<evidence type="ECO:0000256" key="10">
    <source>
        <dbReference type="ARBA" id="ARBA00022840"/>
    </source>
</evidence>
<evidence type="ECO:0000256" key="1">
    <source>
        <dbReference type="ARBA" id="ARBA00001947"/>
    </source>
</evidence>
<evidence type="ECO:0000256" key="8">
    <source>
        <dbReference type="ARBA" id="ARBA00022741"/>
    </source>
</evidence>
<organism evidence="17 18">
    <name type="scientific">Candidatus Buchananbacteria bacterium RIFCSPLOWO2_01_FULL_46_12</name>
    <dbReference type="NCBI Taxonomy" id="1797546"/>
    <lineage>
        <taxon>Bacteria</taxon>
        <taxon>Candidatus Buchananiibacteriota</taxon>
    </lineage>
</organism>
<evidence type="ECO:0000256" key="9">
    <source>
        <dbReference type="ARBA" id="ARBA00022833"/>
    </source>
</evidence>
<dbReference type="EC" id="6.1.1.16" evidence="14"/>
<keyword evidence="9" id="KW-0862">Zinc</keyword>
<dbReference type="SUPFAM" id="SSF52374">
    <property type="entry name" value="Nucleotidylyl transferase"/>
    <property type="match status" value="1"/>
</dbReference>
<comment type="subunit">
    <text evidence="4 14">Monomer.</text>
</comment>
<keyword evidence="12 14" id="KW-0030">Aminoacyl-tRNA synthetase</keyword>
<dbReference type="InterPro" id="IPR015273">
    <property type="entry name" value="Cys-tRNA-synt_Ia_DALR"/>
</dbReference>
<dbReference type="Proteomes" id="UP000176512">
    <property type="component" value="Unassembled WGS sequence"/>
</dbReference>
<dbReference type="PANTHER" id="PTHR10890:SF3">
    <property type="entry name" value="CYSTEINE--TRNA LIGASE, CYTOPLASMIC"/>
    <property type="match status" value="1"/>
</dbReference>
<name>A0A1G1YS79_9BACT</name>
<comment type="similarity">
    <text evidence="3 14">Belongs to the class-I aminoacyl-tRNA synthetase family.</text>
</comment>
<comment type="catalytic activity">
    <reaction evidence="13 14">
        <text>tRNA(Cys) + L-cysteine + ATP = L-cysteinyl-tRNA(Cys) + AMP + diphosphate</text>
        <dbReference type="Rhea" id="RHEA:17773"/>
        <dbReference type="Rhea" id="RHEA-COMP:9661"/>
        <dbReference type="Rhea" id="RHEA-COMP:9679"/>
        <dbReference type="ChEBI" id="CHEBI:30616"/>
        <dbReference type="ChEBI" id="CHEBI:33019"/>
        <dbReference type="ChEBI" id="CHEBI:35235"/>
        <dbReference type="ChEBI" id="CHEBI:78442"/>
        <dbReference type="ChEBI" id="CHEBI:78517"/>
        <dbReference type="ChEBI" id="CHEBI:456215"/>
        <dbReference type="EC" id="6.1.1.16"/>
    </reaction>
</comment>
<dbReference type="InterPro" id="IPR024909">
    <property type="entry name" value="Cys-tRNA/MSH_ligase"/>
</dbReference>
<dbReference type="InterPro" id="IPR015803">
    <property type="entry name" value="Cys-tRNA-ligase"/>
</dbReference>
<sequence>MEIFNTISKKAELLKSRPGKKLNLFVCGPTVYDFSHIGHARTYIAFDVIVRYLKAIKFDVFYLQNITDIDDKIIKRAAETQVSPKELAGRFEKEYLQDMKALRVLSVNKYARATDYIPEIISQVHRLLEKEYAYVIPDDGIYYDISAFKEYGKLSGRTAQQAQDSVSRIDDSVKKRHKGDFALWKFSKKGEPKWKSPWGQGRPGWHIEDTAITEKHFGAQYDIHGGARDLIFPHHEAEIAQMEAISGKKPLVRTWMHTGFLTMNGEKMSKSLGNFITIKDFLVQHSPRLLRFFVLKTHYRSPIDYSEELLLQAEQELERVDEFVQKLQALKSAPATSKNTKLIAESRKAFFAAMDDDCNTPKAVAVLFELVRKGNVLLSKLAFNQDDAKDILAFLQEIDDIFSFIFWQEKRTARVPQEITALLQNRELYRANKEWKKADEVRKRIESKGWRLEDTEKGPKLKKASFAKDKEER</sequence>
<evidence type="ECO:0000256" key="6">
    <source>
        <dbReference type="ARBA" id="ARBA00022598"/>
    </source>
</evidence>
<feature type="region of interest" description="Disordered" evidence="15">
    <location>
        <begin position="454"/>
        <end position="473"/>
    </location>
</feature>
<evidence type="ECO:0000256" key="2">
    <source>
        <dbReference type="ARBA" id="ARBA00004496"/>
    </source>
</evidence>
<reference evidence="17 18" key="1">
    <citation type="journal article" date="2016" name="Nat. Commun.">
        <title>Thousands of microbial genomes shed light on interconnected biogeochemical processes in an aquifer system.</title>
        <authorList>
            <person name="Anantharaman K."/>
            <person name="Brown C.T."/>
            <person name="Hug L.A."/>
            <person name="Sharon I."/>
            <person name="Castelle C.J."/>
            <person name="Probst A.J."/>
            <person name="Thomas B.C."/>
            <person name="Singh A."/>
            <person name="Wilkins M.J."/>
            <person name="Karaoz U."/>
            <person name="Brodie E.L."/>
            <person name="Williams K.H."/>
            <person name="Hubbard S.S."/>
            <person name="Banfield J.F."/>
        </authorList>
    </citation>
    <scope>NUCLEOTIDE SEQUENCE [LARGE SCALE GENOMIC DNA]</scope>
</reference>
<comment type="subcellular location">
    <subcellularLocation>
        <location evidence="2 14">Cytoplasm</location>
    </subcellularLocation>
</comment>
<dbReference type="InterPro" id="IPR014729">
    <property type="entry name" value="Rossmann-like_a/b/a_fold"/>
</dbReference>
<dbReference type="GO" id="GO:0046872">
    <property type="term" value="F:metal ion binding"/>
    <property type="evidence" value="ECO:0007669"/>
    <property type="project" value="UniProtKB-KW"/>
</dbReference>
<evidence type="ECO:0000259" key="16">
    <source>
        <dbReference type="SMART" id="SM00840"/>
    </source>
</evidence>
<dbReference type="InterPro" id="IPR009080">
    <property type="entry name" value="tRNAsynth_Ia_anticodon-bd"/>
</dbReference>
<proteinExistence type="inferred from homology"/>
<keyword evidence="5 14" id="KW-0963">Cytoplasm</keyword>
<dbReference type="GO" id="GO:0004817">
    <property type="term" value="F:cysteine-tRNA ligase activity"/>
    <property type="evidence" value="ECO:0007669"/>
    <property type="project" value="UniProtKB-UniRule"/>
</dbReference>
<evidence type="ECO:0000256" key="4">
    <source>
        <dbReference type="ARBA" id="ARBA00011245"/>
    </source>
</evidence>
<evidence type="ECO:0000256" key="14">
    <source>
        <dbReference type="HAMAP-Rule" id="MF_00041"/>
    </source>
</evidence>
<dbReference type="PANTHER" id="PTHR10890">
    <property type="entry name" value="CYSTEINYL-TRNA SYNTHETASE"/>
    <property type="match status" value="1"/>
</dbReference>
<dbReference type="EMBL" id="MHIP01000012">
    <property type="protein sequence ID" value="OGY55129.1"/>
    <property type="molecule type" value="Genomic_DNA"/>
</dbReference>
<keyword evidence="8 14" id="KW-0547">Nucleotide-binding</keyword>
<feature type="domain" description="Cysteinyl-tRNA synthetase class Ia DALR" evidence="16">
    <location>
        <begin position="349"/>
        <end position="414"/>
    </location>
</feature>
<dbReference type="SMART" id="SM00840">
    <property type="entry name" value="DALR_2"/>
    <property type="match status" value="1"/>
</dbReference>
<evidence type="ECO:0000313" key="18">
    <source>
        <dbReference type="Proteomes" id="UP000176512"/>
    </source>
</evidence>
<evidence type="ECO:0000256" key="5">
    <source>
        <dbReference type="ARBA" id="ARBA00022490"/>
    </source>
</evidence>
<feature type="binding site" evidence="14">
    <location>
        <position position="270"/>
    </location>
    <ligand>
        <name>ATP</name>
        <dbReference type="ChEBI" id="CHEBI:30616"/>
    </ligand>
</feature>
<dbReference type="FunFam" id="3.40.50.620:FF:000130">
    <property type="entry name" value="Cysteine--tRNA ligase"/>
    <property type="match status" value="1"/>
</dbReference>
<dbReference type="GO" id="GO:0006423">
    <property type="term" value="P:cysteinyl-tRNA aminoacylation"/>
    <property type="evidence" value="ECO:0007669"/>
    <property type="project" value="UniProtKB-UniRule"/>
</dbReference>
<evidence type="ECO:0000256" key="15">
    <source>
        <dbReference type="SAM" id="MobiDB-lite"/>
    </source>
</evidence>
<feature type="short sequence motif" description="'HIGH' region" evidence="14">
    <location>
        <begin position="29"/>
        <end position="39"/>
    </location>
</feature>
<dbReference type="PRINTS" id="PR00983">
    <property type="entry name" value="TRNASYNTHCYS"/>
</dbReference>
<keyword evidence="6 14" id="KW-0436">Ligase</keyword>
<keyword evidence="10 14" id="KW-0067">ATP-binding</keyword>
<keyword evidence="7" id="KW-0479">Metal-binding</keyword>
<dbReference type="NCBIfam" id="TIGR00435">
    <property type="entry name" value="cysS"/>
    <property type="match status" value="1"/>
</dbReference>
<evidence type="ECO:0000256" key="3">
    <source>
        <dbReference type="ARBA" id="ARBA00005594"/>
    </source>
</evidence>
<evidence type="ECO:0000313" key="17">
    <source>
        <dbReference type="EMBL" id="OGY55129.1"/>
    </source>
</evidence>
<feature type="short sequence motif" description="'KMSKS' region" evidence="14">
    <location>
        <begin position="267"/>
        <end position="271"/>
    </location>
</feature>
<comment type="cofactor">
    <cofactor evidence="1">
        <name>Zn(2+)</name>
        <dbReference type="ChEBI" id="CHEBI:29105"/>
    </cofactor>
</comment>
<dbReference type="InterPro" id="IPR032678">
    <property type="entry name" value="tRNA-synt_1_cat_dom"/>
</dbReference>
<dbReference type="Gene3D" id="1.20.120.1910">
    <property type="entry name" value="Cysteine-tRNA ligase, C-terminal anti-codon recognition domain"/>
    <property type="match status" value="1"/>
</dbReference>
<keyword evidence="11 14" id="KW-0648">Protein biosynthesis</keyword>
<dbReference type="SUPFAM" id="SSF47323">
    <property type="entry name" value="Anticodon-binding domain of a subclass of class I aminoacyl-tRNA synthetases"/>
    <property type="match status" value="1"/>
</dbReference>
<dbReference type="CDD" id="cd00672">
    <property type="entry name" value="CysRS_core"/>
    <property type="match status" value="1"/>
</dbReference>
<dbReference type="HAMAP" id="MF_00041">
    <property type="entry name" value="Cys_tRNA_synth"/>
    <property type="match status" value="1"/>
</dbReference>
<evidence type="ECO:0000256" key="12">
    <source>
        <dbReference type="ARBA" id="ARBA00023146"/>
    </source>
</evidence>
<dbReference type="AlphaFoldDB" id="A0A1G1YS79"/>
<accession>A0A1G1YS79</accession>
<evidence type="ECO:0000256" key="13">
    <source>
        <dbReference type="ARBA" id="ARBA00047398"/>
    </source>
</evidence>
<dbReference type="Pfam" id="PF09190">
    <property type="entry name" value="DALR_2"/>
    <property type="match status" value="1"/>
</dbReference>
<protein>
    <recommendedName>
        <fullName evidence="14">Cysteine--tRNA ligase</fullName>
        <ecNumber evidence="14">6.1.1.16</ecNumber>
    </recommendedName>
    <alternativeName>
        <fullName evidence="14">Cysteinyl-tRNA synthetase</fullName>
        <shortName evidence="14">CysRS</shortName>
    </alternativeName>
</protein>
<dbReference type="GO" id="GO:0005524">
    <property type="term" value="F:ATP binding"/>
    <property type="evidence" value="ECO:0007669"/>
    <property type="project" value="UniProtKB-UniRule"/>
</dbReference>
<gene>
    <name evidence="14" type="primary">cysS</name>
    <name evidence="17" type="ORF">A3A24_03485</name>
</gene>
<dbReference type="Gene3D" id="3.40.50.620">
    <property type="entry name" value="HUPs"/>
    <property type="match status" value="1"/>
</dbReference>
<evidence type="ECO:0000256" key="7">
    <source>
        <dbReference type="ARBA" id="ARBA00022723"/>
    </source>
</evidence>
<comment type="caution">
    <text evidence="14">Lacks conserved residue(s) required for the propagation of feature annotation.</text>
</comment>
<evidence type="ECO:0000256" key="11">
    <source>
        <dbReference type="ARBA" id="ARBA00022917"/>
    </source>
</evidence>
<dbReference type="GO" id="GO:0005737">
    <property type="term" value="C:cytoplasm"/>
    <property type="evidence" value="ECO:0007669"/>
    <property type="project" value="UniProtKB-SubCell"/>
</dbReference>
<comment type="caution">
    <text evidence="17">The sequence shown here is derived from an EMBL/GenBank/DDBJ whole genome shotgun (WGS) entry which is preliminary data.</text>
</comment>
<dbReference type="Pfam" id="PF01406">
    <property type="entry name" value="tRNA-synt_1e"/>
    <property type="match status" value="1"/>
</dbReference>